<evidence type="ECO:0008006" key="3">
    <source>
        <dbReference type="Google" id="ProtNLM"/>
    </source>
</evidence>
<dbReference type="Proteomes" id="UP000609651">
    <property type="component" value="Unassembled WGS sequence"/>
</dbReference>
<accession>A0ABX1VI59</accession>
<name>A0ABX1VI59_9PLAN</name>
<reference evidence="1 2" key="1">
    <citation type="journal article" date="2020" name="Syst. Appl. Microbiol.">
        <title>Alienimonas chondri sp. nov., a novel planctomycete isolated from the biofilm of the red alga Chondrus crispus.</title>
        <authorList>
            <person name="Vitorino I."/>
            <person name="Albuquerque L."/>
            <person name="Wiegand S."/>
            <person name="Kallscheuer N."/>
            <person name="da Costa M.S."/>
            <person name="Lobo-da-Cunha A."/>
            <person name="Jogler C."/>
            <person name="Lage O.M."/>
        </authorList>
    </citation>
    <scope>NUCLEOTIDE SEQUENCE [LARGE SCALE GENOMIC DNA]</scope>
    <source>
        <strain evidence="1 2">LzC2</strain>
    </source>
</reference>
<comment type="caution">
    <text evidence="1">The sequence shown here is derived from an EMBL/GenBank/DDBJ whole genome shotgun (WGS) entry which is preliminary data.</text>
</comment>
<organism evidence="1 2">
    <name type="scientific">Alienimonas chondri</name>
    <dbReference type="NCBI Taxonomy" id="2681879"/>
    <lineage>
        <taxon>Bacteria</taxon>
        <taxon>Pseudomonadati</taxon>
        <taxon>Planctomycetota</taxon>
        <taxon>Planctomycetia</taxon>
        <taxon>Planctomycetales</taxon>
        <taxon>Planctomycetaceae</taxon>
        <taxon>Alienimonas</taxon>
    </lineage>
</organism>
<proteinExistence type="predicted"/>
<evidence type="ECO:0000313" key="2">
    <source>
        <dbReference type="Proteomes" id="UP000609651"/>
    </source>
</evidence>
<gene>
    <name evidence="1" type="ORF">LzC2_25790</name>
</gene>
<evidence type="ECO:0000313" key="1">
    <source>
        <dbReference type="EMBL" id="NNJ26491.1"/>
    </source>
</evidence>
<protein>
    <recommendedName>
        <fullName evidence="3">SGNH/GDSL hydrolase family protein</fullName>
    </recommendedName>
</protein>
<keyword evidence="2" id="KW-1185">Reference proteome</keyword>
<dbReference type="EMBL" id="WTPX01000081">
    <property type="protein sequence ID" value="NNJ26491.1"/>
    <property type="molecule type" value="Genomic_DNA"/>
</dbReference>
<sequence>MEEAGRKNRLKNSLRYGALGLTGALLLWAAIAAVQQRVEGMKAPRVFLIGNSLTQGAYPKRLDGADYGRVQWHIYCAKNLRFIKENPAGHCDESSTPWPKALASGSYDFLSVQPFLGTTLEEDAAIIEGWAALQPRATLVVHTAWTYLAEFPAIYEANRSDGSMSPCPAYFDALVDLLRERLPGREIRTTNAHDILYAIYQDAVAGRGPFQSLEDFGADGIHLRMEPGRYLIHNAMRRALDQAPAEDVVELDSAMKAYLNEKLAAHGWSPPAE</sequence>